<dbReference type="GO" id="GO:0005634">
    <property type="term" value="C:nucleus"/>
    <property type="evidence" value="ECO:0007669"/>
    <property type="project" value="TreeGrafter"/>
</dbReference>
<evidence type="ECO:0000313" key="4">
    <source>
        <dbReference type="EMBL" id="CAD8416359.1"/>
    </source>
</evidence>
<feature type="compositionally biased region" description="Low complexity" evidence="1">
    <location>
        <begin position="66"/>
        <end position="75"/>
    </location>
</feature>
<evidence type="ECO:0008006" key="5">
    <source>
        <dbReference type="Google" id="ProtNLM"/>
    </source>
</evidence>
<feature type="compositionally biased region" description="Polar residues" evidence="1">
    <location>
        <begin position="76"/>
        <end position="90"/>
    </location>
</feature>
<feature type="region of interest" description="Disordered" evidence="1">
    <location>
        <begin position="66"/>
        <end position="108"/>
    </location>
</feature>
<dbReference type="GO" id="GO:0007030">
    <property type="term" value="P:Golgi organization"/>
    <property type="evidence" value="ECO:0007669"/>
    <property type="project" value="TreeGrafter"/>
</dbReference>
<dbReference type="PANTHER" id="PTHR23333">
    <property type="entry name" value="UBX DOMAIN CONTAINING PROTEIN"/>
    <property type="match status" value="1"/>
</dbReference>
<feature type="domain" description="SEP" evidence="3">
    <location>
        <begin position="1"/>
        <end position="59"/>
    </location>
</feature>
<dbReference type="PROSITE" id="PS51399">
    <property type="entry name" value="SEP"/>
    <property type="match status" value="1"/>
</dbReference>
<dbReference type="AlphaFoldDB" id="A0A7S0GGG9"/>
<dbReference type="Pfam" id="PF08059">
    <property type="entry name" value="SEP"/>
    <property type="match status" value="1"/>
</dbReference>
<accession>A0A7S0GGG9</accession>
<evidence type="ECO:0000256" key="1">
    <source>
        <dbReference type="SAM" id="MobiDB-lite"/>
    </source>
</evidence>
<evidence type="ECO:0000259" key="3">
    <source>
        <dbReference type="PROSITE" id="PS51399"/>
    </source>
</evidence>
<feature type="domain" description="UBX" evidence="2">
    <location>
        <begin position="106"/>
        <end position="182"/>
    </location>
</feature>
<gene>
    <name evidence="4" type="ORF">PINE0816_LOCUS12494</name>
</gene>
<sequence length="184" mass="19313">MYRDGFVVDDGPYRRLNDPANAEFLRSLASGKTPRELSDGNVPGDIAVSLVDKRGEEYVETFRSFSGAGSSLGSATVTDGESSPASNTGRITPADYAAPSESRKGSDGKVAGIQVRLLSGRRIVARLPIDSPVHALVDEIQSSGAAGEDPYVLMSGFPPALITDLNQTIKEAGLSGATVTQKKQ</sequence>
<dbReference type="SUPFAM" id="SSF102848">
    <property type="entry name" value="NSFL1 (p97 ATPase) cofactor p47, SEP domain"/>
    <property type="match status" value="1"/>
</dbReference>
<dbReference type="GO" id="GO:0005829">
    <property type="term" value="C:cytosol"/>
    <property type="evidence" value="ECO:0007669"/>
    <property type="project" value="TreeGrafter"/>
</dbReference>
<dbReference type="GO" id="GO:0031468">
    <property type="term" value="P:nuclear membrane reassembly"/>
    <property type="evidence" value="ECO:0007669"/>
    <property type="project" value="TreeGrafter"/>
</dbReference>
<dbReference type="GO" id="GO:0043161">
    <property type="term" value="P:proteasome-mediated ubiquitin-dependent protein catabolic process"/>
    <property type="evidence" value="ECO:0007669"/>
    <property type="project" value="TreeGrafter"/>
</dbReference>
<dbReference type="InterPro" id="IPR012989">
    <property type="entry name" value="SEP_domain"/>
</dbReference>
<dbReference type="InterPro" id="IPR029071">
    <property type="entry name" value="Ubiquitin-like_domsf"/>
</dbReference>
<dbReference type="PROSITE" id="PS50033">
    <property type="entry name" value="UBX"/>
    <property type="match status" value="1"/>
</dbReference>
<dbReference type="InterPro" id="IPR001012">
    <property type="entry name" value="UBX_dom"/>
</dbReference>
<dbReference type="GO" id="GO:0000045">
    <property type="term" value="P:autophagosome assembly"/>
    <property type="evidence" value="ECO:0007669"/>
    <property type="project" value="TreeGrafter"/>
</dbReference>
<dbReference type="Pfam" id="PF00789">
    <property type="entry name" value="UBX"/>
    <property type="match status" value="1"/>
</dbReference>
<dbReference type="SMART" id="SM00553">
    <property type="entry name" value="SEP"/>
    <property type="match status" value="1"/>
</dbReference>
<dbReference type="PANTHER" id="PTHR23333:SF20">
    <property type="entry name" value="NSFL1 COFACTOR P47"/>
    <property type="match status" value="1"/>
</dbReference>
<dbReference type="Gene3D" id="3.10.20.90">
    <property type="entry name" value="Phosphatidylinositol 3-kinase Catalytic Subunit, Chain A, domain 1"/>
    <property type="match status" value="1"/>
</dbReference>
<dbReference type="InterPro" id="IPR036241">
    <property type="entry name" value="NSFL1C_SEP_dom_sf"/>
</dbReference>
<name>A0A7S0GGG9_9STRA</name>
<protein>
    <recommendedName>
        <fullName evidence="5">SEP domain-containing protein</fullName>
    </recommendedName>
</protein>
<dbReference type="SUPFAM" id="SSF54236">
    <property type="entry name" value="Ubiquitin-like"/>
    <property type="match status" value="1"/>
</dbReference>
<proteinExistence type="predicted"/>
<organism evidence="4">
    <name type="scientific">Proboscia inermis</name>
    <dbReference type="NCBI Taxonomy" id="420281"/>
    <lineage>
        <taxon>Eukaryota</taxon>
        <taxon>Sar</taxon>
        <taxon>Stramenopiles</taxon>
        <taxon>Ochrophyta</taxon>
        <taxon>Bacillariophyta</taxon>
        <taxon>Coscinodiscophyceae</taxon>
        <taxon>Rhizosoleniophycidae</taxon>
        <taxon>Rhizosoleniales</taxon>
        <taxon>Rhizosoleniaceae</taxon>
        <taxon>Proboscia</taxon>
    </lineage>
</organism>
<dbReference type="GO" id="GO:0043130">
    <property type="term" value="F:ubiquitin binding"/>
    <property type="evidence" value="ECO:0007669"/>
    <property type="project" value="TreeGrafter"/>
</dbReference>
<reference evidence="4" key="1">
    <citation type="submission" date="2021-01" db="EMBL/GenBank/DDBJ databases">
        <authorList>
            <person name="Corre E."/>
            <person name="Pelletier E."/>
            <person name="Niang G."/>
            <person name="Scheremetjew M."/>
            <person name="Finn R."/>
            <person name="Kale V."/>
            <person name="Holt S."/>
            <person name="Cochrane G."/>
            <person name="Meng A."/>
            <person name="Brown T."/>
            <person name="Cohen L."/>
        </authorList>
    </citation>
    <scope>NUCLEOTIDE SEQUENCE</scope>
    <source>
        <strain evidence="4">CCAP1064/1</strain>
    </source>
</reference>
<dbReference type="Gene3D" id="3.30.420.210">
    <property type="entry name" value="SEP domain"/>
    <property type="match status" value="1"/>
</dbReference>
<dbReference type="GO" id="GO:0061025">
    <property type="term" value="P:membrane fusion"/>
    <property type="evidence" value="ECO:0007669"/>
    <property type="project" value="TreeGrafter"/>
</dbReference>
<evidence type="ECO:0000259" key="2">
    <source>
        <dbReference type="PROSITE" id="PS50033"/>
    </source>
</evidence>
<dbReference type="EMBL" id="HBEL01027106">
    <property type="protein sequence ID" value="CAD8416359.1"/>
    <property type="molecule type" value="Transcribed_RNA"/>
</dbReference>